<evidence type="ECO:0000313" key="1">
    <source>
        <dbReference type="EMBL" id="KAH7989425.1"/>
    </source>
</evidence>
<gene>
    <name evidence="1" type="ORF">K3G42_009643</name>
</gene>
<sequence>MSKRRWLNGDQTPTPGQRGSTWAVTLKPEVQTGIPCYANLAAPFVAKLPPRLARVPCICCEKGGRAEVGFGGWGGELLLSQTKLGLMWKEAASNCRGGQHPGQKLVPLENVEEGGSWLVFG</sequence>
<evidence type="ECO:0000313" key="2">
    <source>
        <dbReference type="Proteomes" id="UP000827872"/>
    </source>
</evidence>
<reference evidence="1" key="1">
    <citation type="submission" date="2021-08" db="EMBL/GenBank/DDBJ databases">
        <title>The first chromosome-level gecko genome reveals the dynamic sex chromosomes of Neotropical dwarf geckos (Sphaerodactylidae: Sphaerodactylus).</title>
        <authorList>
            <person name="Pinto B.J."/>
            <person name="Keating S.E."/>
            <person name="Gamble T."/>
        </authorList>
    </citation>
    <scope>NUCLEOTIDE SEQUENCE</scope>
    <source>
        <strain evidence="1">TG3544</strain>
    </source>
</reference>
<comment type="caution">
    <text evidence="1">The sequence shown here is derived from an EMBL/GenBank/DDBJ whole genome shotgun (WGS) entry which is preliminary data.</text>
</comment>
<name>A0ACB8EAB2_9SAUR</name>
<organism evidence="1 2">
    <name type="scientific">Sphaerodactylus townsendi</name>
    <dbReference type="NCBI Taxonomy" id="933632"/>
    <lineage>
        <taxon>Eukaryota</taxon>
        <taxon>Metazoa</taxon>
        <taxon>Chordata</taxon>
        <taxon>Craniata</taxon>
        <taxon>Vertebrata</taxon>
        <taxon>Euteleostomi</taxon>
        <taxon>Lepidosauria</taxon>
        <taxon>Squamata</taxon>
        <taxon>Bifurcata</taxon>
        <taxon>Gekkota</taxon>
        <taxon>Sphaerodactylidae</taxon>
        <taxon>Sphaerodactylus</taxon>
    </lineage>
</organism>
<dbReference type="Proteomes" id="UP000827872">
    <property type="component" value="Linkage Group LG14"/>
</dbReference>
<protein>
    <submittedName>
        <fullName evidence="1">Uncharacterized protein</fullName>
    </submittedName>
</protein>
<keyword evidence="2" id="KW-1185">Reference proteome</keyword>
<proteinExistence type="predicted"/>
<accession>A0ACB8EAB2</accession>
<dbReference type="EMBL" id="CM037627">
    <property type="protein sequence ID" value="KAH7989425.1"/>
    <property type="molecule type" value="Genomic_DNA"/>
</dbReference>